<organism evidence="2 3">
    <name type="scientific">Pelobates cultripes</name>
    <name type="common">Western spadefoot toad</name>
    <dbReference type="NCBI Taxonomy" id="61616"/>
    <lineage>
        <taxon>Eukaryota</taxon>
        <taxon>Metazoa</taxon>
        <taxon>Chordata</taxon>
        <taxon>Craniata</taxon>
        <taxon>Vertebrata</taxon>
        <taxon>Euteleostomi</taxon>
        <taxon>Amphibia</taxon>
        <taxon>Batrachia</taxon>
        <taxon>Anura</taxon>
        <taxon>Pelobatoidea</taxon>
        <taxon>Pelobatidae</taxon>
        <taxon>Pelobates</taxon>
    </lineage>
</organism>
<proteinExistence type="predicted"/>
<gene>
    <name evidence="2" type="ORF">PECUL_23A002566</name>
</gene>
<dbReference type="AlphaFoldDB" id="A0AAD1R669"/>
<evidence type="ECO:0000313" key="3">
    <source>
        <dbReference type="Proteomes" id="UP001295444"/>
    </source>
</evidence>
<feature type="region of interest" description="Disordered" evidence="1">
    <location>
        <begin position="91"/>
        <end position="170"/>
    </location>
</feature>
<name>A0AAD1R669_PELCU</name>
<feature type="compositionally biased region" description="Polar residues" evidence="1">
    <location>
        <begin position="156"/>
        <end position="170"/>
    </location>
</feature>
<accession>A0AAD1R669</accession>
<protein>
    <submittedName>
        <fullName evidence="2">Uncharacterized protein</fullName>
    </submittedName>
</protein>
<dbReference type="Proteomes" id="UP001295444">
    <property type="component" value="Chromosome 01"/>
</dbReference>
<dbReference type="EMBL" id="OW240912">
    <property type="protein sequence ID" value="CAH2224232.1"/>
    <property type="molecule type" value="Genomic_DNA"/>
</dbReference>
<feature type="region of interest" description="Disordered" evidence="1">
    <location>
        <begin position="40"/>
        <end position="70"/>
    </location>
</feature>
<evidence type="ECO:0000256" key="1">
    <source>
        <dbReference type="SAM" id="MobiDB-lite"/>
    </source>
</evidence>
<feature type="compositionally biased region" description="Polar residues" evidence="1">
    <location>
        <begin position="40"/>
        <end position="56"/>
    </location>
</feature>
<keyword evidence="3" id="KW-1185">Reference proteome</keyword>
<reference evidence="2" key="1">
    <citation type="submission" date="2022-03" db="EMBL/GenBank/DDBJ databases">
        <authorList>
            <person name="Alioto T."/>
            <person name="Alioto T."/>
            <person name="Gomez Garrido J."/>
        </authorList>
    </citation>
    <scope>NUCLEOTIDE SEQUENCE</scope>
</reference>
<evidence type="ECO:0000313" key="2">
    <source>
        <dbReference type="EMBL" id="CAH2224232.1"/>
    </source>
</evidence>
<sequence>MAERTSNFTTEAYLAASQARLNLIFDKFWAQLAARQMVTPQPVQRTAEPENSQTYLHSPAKRPKPPSTQINLRRPRKKLRKLKIHTPVYPWRLAKPGGKHMAANSTDKGQANGTLNTHNRTRWQTYVHEHHEALRRSTASHPQERYRPARHLPIAEQTTTSPQTRHWMNG</sequence>
<feature type="compositionally biased region" description="Polar residues" evidence="1">
    <location>
        <begin position="103"/>
        <end position="124"/>
    </location>
</feature>